<reference evidence="1" key="1">
    <citation type="submission" date="2020-11" db="EMBL/GenBank/DDBJ databases">
        <authorList>
            <person name="Tran Van P."/>
        </authorList>
    </citation>
    <scope>NUCLEOTIDE SEQUENCE</scope>
</reference>
<proteinExistence type="predicted"/>
<accession>A0A7R9EQ07</accession>
<organism evidence="1">
    <name type="scientific">Timema bartmani</name>
    <dbReference type="NCBI Taxonomy" id="61472"/>
    <lineage>
        <taxon>Eukaryota</taxon>
        <taxon>Metazoa</taxon>
        <taxon>Ecdysozoa</taxon>
        <taxon>Arthropoda</taxon>
        <taxon>Hexapoda</taxon>
        <taxon>Insecta</taxon>
        <taxon>Pterygota</taxon>
        <taxon>Neoptera</taxon>
        <taxon>Polyneoptera</taxon>
        <taxon>Phasmatodea</taxon>
        <taxon>Timematodea</taxon>
        <taxon>Timematoidea</taxon>
        <taxon>Timematidae</taxon>
        <taxon>Timema</taxon>
    </lineage>
</organism>
<sequence length="114" mass="13170">MIRDIRTNRRESIQENDVAEDASSSIRNMGIGPDQTIPLQEFIRAIATLKLCGTSMKETFSWKSINPKQFARCLIEVCEKVLDIFEAEPHLLILSFPVYILGNLHWNLKDLLYF</sequence>
<gene>
    <name evidence="1" type="ORF">TBIB3V08_LOCUS553</name>
</gene>
<evidence type="ECO:0000313" key="1">
    <source>
        <dbReference type="EMBL" id="CAD7437953.1"/>
    </source>
</evidence>
<protein>
    <submittedName>
        <fullName evidence="1">Uncharacterized protein</fullName>
    </submittedName>
</protein>
<name>A0A7R9EQ07_9NEOP</name>
<dbReference type="EMBL" id="OD564348">
    <property type="protein sequence ID" value="CAD7437953.1"/>
    <property type="molecule type" value="Genomic_DNA"/>
</dbReference>
<dbReference type="AlphaFoldDB" id="A0A7R9EQ07"/>